<dbReference type="Proteomes" id="UP000250744">
    <property type="component" value="Unassembled WGS sequence"/>
</dbReference>
<proteinExistence type="predicted"/>
<sequence>MNGVSAQATGLLNVNRGLDNNQRQAGDIQGTGRSDRPELATGVEVNPAVAQSAVNANVAAASTQVVSESSEVLGSMIDTRV</sequence>
<organism evidence="2 3">
    <name type="scientific">Nitrincola tibetensis</name>
    <dbReference type="NCBI Taxonomy" id="2219697"/>
    <lineage>
        <taxon>Bacteria</taxon>
        <taxon>Pseudomonadati</taxon>
        <taxon>Pseudomonadota</taxon>
        <taxon>Gammaproteobacteria</taxon>
        <taxon>Oceanospirillales</taxon>
        <taxon>Oceanospirillaceae</taxon>
        <taxon>Nitrincola</taxon>
    </lineage>
</organism>
<dbReference type="AlphaFoldDB" id="A0A364NM35"/>
<comment type="caution">
    <text evidence="2">The sequence shown here is derived from an EMBL/GenBank/DDBJ whole genome shotgun (WGS) entry which is preliminary data.</text>
</comment>
<evidence type="ECO:0000313" key="3">
    <source>
        <dbReference type="Proteomes" id="UP000250744"/>
    </source>
</evidence>
<keyword evidence="3" id="KW-1185">Reference proteome</keyword>
<evidence type="ECO:0000256" key="1">
    <source>
        <dbReference type="SAM" id="MobiDB-lite"/>
    </source>
</evidence>
<name>A0A364NM35_9GAMM</name>
<feature type="region of interest" description="Disordered" evidence="1">
    <location>
        <begin position="1"/>
        <end position="41"/>
    </location>
</feature>
<evidence type="ECO:0000313" key="2">
    <source>
        <dbReference type="EMBL" id="RAU17945.1"/>
    </source>
</evidence>
<dbReference type="OrthoDB" id="6089782at2"/>
<dbReference type="EMBL" id="QKRX01000007">
    <property type="protein sequence ID" value="RAU17945.1"/>
    <property type="molecule type" value="Genomic_DNA"/>
</dbReference>
<reference evidence="2 3" key="1">
    <citation type="submission" date="2018-06" db="EMBL/GenBank/DDBJ databases">
        <title>Nitrincola tibetense sp. nov., isolated from Lake XuguoCo on Tibetan Plateau.</title>
        <authorList>
            <person name="Xing P."/>
        </authorList>
    </citation>
    <scope>NUCLEOTIDE SEQUENCE [LARGE SCALE GENOMIC DNA]</scope>
    <source>
        <strain evidence="3">xg18</strain>
    </source>
</reference>
<gene>
    <name evidence="2" type="ORF">DN062_10660</name>
</gene>
<protein>
    <submittedName>
        <fullName evidence="2">Uncharacterized protein</fullName>
    </submittedName>
</protein>
<feature type="compositionally biased region" description="Polar residues" evidence="1">
    <location>
        <begin position="1"/>
        <end position="24"/>
    </location>
</feature>
<accession>A0A364NM35</accession>